<feature type="non-terminal residue" evidence="5">
    <location>
        <position position="1"/>
    </location>
</feature>
<evidence type="ECO:0000256" key="3">
    <source>
        <dbReference type="SAM" id="MobiDB-lite"/>
    </source>
</evidence>
<sequence>LLLLLEEQRKGKENPAKSNTKIWYTILWAITMHINFYLYDEEEEEVNIASNFNVYCSNDLLKVCKLNKDDNAVIICYSRNEQNEEKSSYVCCCFKNYGDLHMKRKLEHNGIYTNRYVLKSLYYDHPNIIKKGSNKNGKPVNLNVDIKKVGLYTPIKEIKLNVREMFNESYEYLKEFYYSENSTMLQTFWMNIKNKNMEKYINLSLLNTCLFTHNFLKISILGVHTYLSVEQLTVHNEKKKKKKNSLNKISLDHNFYVPFVSENTKIVILPYEEGGVESNTLSIAEINRNDASKSGVKKGNNKNTNEGSENVNGKLDLQPDGRSSRYSNNGAHSNECKNMKKSKRETNCLKKKMGLNKIGGYSKIKEDIYYYILLPLIYKNIYDEYNIDFNRGILLHGPPGCGKTFIALAIKEELSLLRNKLNGAKLKKKMDYMGNLKHGIPNQKDVQKYENEKKKMLDMTFNDDIILPEMEILKSTDLIDTNNSGIKINELFLRCYKRYMEEKKCSIIFIDEIEILCEKREETNINLYTSTLLNNIDGIKKYAYTILIGATNYINKIDLALRRSGRFDKDMEINIPNLKDRISIFKKRLAKINHDISAKKIKLLADMCQSFTCSDINALINISMYINLKQNKVISRKIFSKCVKWSPVRAQDTQPMRNTDKEESIMEKRESGSKGTKVGERGRDEAPKMDQKGMGETAKVESKEPPNGGFAKKEGICDKINYETPLKPKSTKWTKEPSFLLKYRHLVKGLKYVKPSGMKELYVDIPKTRIKDIGGYKFVKRCIKECLIYPKKYKNIYEKYNIQSPKGILLYGPPGCSKTLFAKAVASEINMNFISVKGPEIFSKYVGESEKAIRNIFKKARENNPCVIFFDEIDSIAVSRNVNQNFVSNRVLCQLLNEIDGISNRVDVIILAATNRPDFIDPALLRPGRFDRIIYVPLPNYTSRLSILKKTLKFYKINNIIGQGQEGVTLAAEEVEETEEAKEKNDKIEEKIHASTVTNQKAIKQAENINRGQLNSHGVSKNLEKIRNSNYNMSNEKHYFECNTNTYNLIPTRQEEAEEKLIYKEFEDSMSQLKRQERKYSYRLGYNSEGVVNQNARDEQNKKERSRNNNAKRTGKINNVCANDSNFLQLCHFLAKKTKKYSGAEIVNICREASICALRETLKKYKNEKHMKEDFFSIKNNNHNSNNIVGLRKGHFVKVLKKIKPQTSDELLNFYKNYARGRN</sequence>
<feature type="compositionally biased region" description="Basic and acidic residues" evidence="3">
    <location>
        <begin position="658"/>
        <end position="704"/>
    </location>
</feature>
<reference evidence="6" key="1">
    <citation type="submission" date="2016-05" db="EMBL/GenBank/DDBJ databases">
        <authorList>
            <person name="Naeem Raeece"/>
        </authorList>
    </citation>
    <scope>NUCLEOTIDE SEQUENCE [LARGE SCALE GENOMIC DNA]</scope>
</reference>
<feature type="compositionally biased region" description="Basic and acidic residues" evidence="3">
    <location>
        <begin position="1096"/>
        <end position="1107"/>
    </location>
</feature>
<feature type="domain" description="AAA+ ATPase" evidence="4">
    <location>
        <begin position="804"/>
        <end position="940"/>
    </location>
</feature>
<feature type="compositionally biased region" description="Low complexity" evidence="3">
    <location>
        <begin position="301"/>
        <end position="312"/>
    </location>
</feature>
<dbReference type="GO" id="GO:0005737">
    <property type="term" value="C:cytoplasm"/>
    <property type="evidence" value="ECO:0007669"/>
    <property type="project" value="TreeGrafter"/>
</dbReference>
<dbReference type="Proteomes" id="UP000078597">
    <property type="component" value="Unassembled WGS sequence"/>
</dbReference>
<dbReference type="Gene3D" id="1.10.8.60">
    <property type="match status" value="1"/>
</dbReference>
<keyword evidence="1" id="KW-0547">Nucleotide-binding</keyword>
<evidence type="ECO:0000256" key="2">
    <source>
        <dbReference type="ARBA" id="ARBA00022840"/>
    </source>
</evidence>
<dbReference type="Pfam" id="PF00004">
    <property type="entry name" value="AAA"/>
    <property type="match status" value="2"/>
</dbReference>
<accession>A0A1A8W9P8</accession>
<dbReference type="Gene3D" id="3.40.50.300">
    <property type="entry name" value="P-loop containing nucleotide triphosphate hydrolases"/>
    <property type="match status" value="2"/>
</dbReference>
<name>A0A1A8W9P8_PLAMA</name>
<feature type="region of interest" description="Disordered" evidence="3">
    <location>
        <begin position="1091"/>
        <end position="1114"/>
    </location>
</feature>
<dbReference type="Pfam" id="PF17862">
    <property type="entry name" value="AAA_lid_3"/>
    <property type="match status" value="1"/>
</dbReference>
<dbReference type="PANTHER" id="PTHR23077:SF27">
    <property type="entry name" value="ATPASE FAMILY GENE 2 PROTEIN HOMOLOG A"/>
    <property type="match status" value="1"/>
</dbReference>
<evidence type="ECO:0000256" key="1">
    <source>
        <dbReference type="ARBA" id="ARBA00022741"/>
    </source>
</evidence>
<dbReference type="SUPFAM" id="SSF52540">
    <property type="entry name" value="P-loop containing nucleoside triphosphate hydrolases"/>
    <property type="match status" value="2"/>
</dbReference>
<dbReference type="EMBL" id="FLQW01001469">
    <property type="protein sequence ID" value="SBS89754.1"/>
    <property type="molecule type" value="Genomic_DNA"/>
</dbReference>
<evidence type="ECO:0000259" key="4">
    <source>
        <dbReference type="SMART" id="SM00382"/>
    </source>
</evidence>
<dbReference type="PROSITE" id="PS00674">
    <property type="entry name" value="AAA"/>
    <property type="match status" value="2"/>
</dbReference>
<dbReference type="VEuPathDB" id="PlasmoDB:PmUG01_13045700"/>
<dbReference type="FunFam" id="3.40.50.300:FF:001474">
    <property type="entry name" value="Putative AAA family ATPase"/>
    <property type="match status" value="1"/>
</dbReference>
<feature type="region of interest" description="Disordered" evidence="3">
    <location>
        <begin position="292"/>
        <end position="342"/>
    </location>
</feature>
<dbReference type="InterPro" id="IPR050168">
    <property type="entry name" value="AAA_ATPase_domain"/>
</dbReference>
<dbReference type="InterPro" id="IPR003960">
    <property type="entry name" value="ATPase_AAA_CS"/>
</dbReference>
<feature type="domain" description="AAA+ ATPase" evidence="4">
    <location>
        <begin position="389"/>
        <end position="577"/>
    </location>
</feature>
<protein>
    <submittedName>
        <fullName evidence="5">ATPase, putative</fullName>
    </submittedName>
</protein>
<dbReference type="PANTHER" id="PTHR23077">
    <property type="entry name" value="AAA-FAMILY ATPASE"/>
    <property type="match status" value="1"/>
</dbReference>
<dbReference type="InterPro" id="IPR003593">
    <property type="entry name" value="AAA+_ATPase"/>
</dbReference>
<dbReference type="GO" id="GO:0016887">
    <property type="term" value="F:ATP hydrolysis activity"/>
    <property type="evidence" value="ECO:0007669"/>
    <property type="project" value="InterPro"/>
</dbReference>
<dbReference type="InterPro" id="IPR041569">
    <property type="entry name" value="AAA_lid_3"/>
</dbReference>
<dbReference type="Gene3D" id="6.10.20.150">
    <property type="match status" value="1"/>
</dbReference>
<keyword evidence="2" id="KW-0067">ATP-binding</keyword>
<dbReference type="InterPro" id="IPR027417">
    <property type="entry name" value="P-loop_NTPase"/>
</dbReference>
<dbReference type="CDD" id="cd19511">
    <property type="entry name" value="RecA-like_CDC48_r2-like"/>
    <property type="match status" value="1"/>
</dbReference>
<dbReference type="GO" id="GO:0005524">
    <property type="term" value="F:ATP binding"/>
    <property type="evidence" value="ECO:0007669"/>
    <property type="project" value="UniProtKB-KW"/>
</dbReference>
<proteinExistence type="predicted"/>
<gene>
    <name evidence="5" type="ORF">PMALA_027280</name>
</gene>
<dbReference type="InterPro" id="IPR003959">
    <property type="entry name" value="ATPase_AAA_core"/>
</dbReference>
<dbReference type="AlphaFoldDB" id="A0A1A8W9P8"/>
<evidence type="ECO:0000313" key="6">
    <source>
        <dbReference type="Proteomes" id="UP000078597"/>
    </source>
</evidence>
<evidence type="ECO:0000313" key="5">
    <source>
        <dbReference type="EMBL" id="SBS89754.1"/>
    </source>
</evidence>
<dbReference type="SMART" id="SM00382">
    <property type="entry name" value="AAA"/>
    <property type="match status" value="2"/>
</dbReference>
<feature type="region of interest" description="Disordered" evidence="3">
    <location>
        <begin position="653"/>
        <end position="705"/>
    </location>
</feature>
<organism evidence="5 6">
    <name type="scientific">Plasmodium malariae</name>
    <dbReference type="NCBI Taxonomy" id="5858"/>
    <lineage>
        <taxon>Eukaryota</taxon>
        <taxon>Sar</taxon>
        <taxon>Alveolata</taxon>
        <taxon>Apicomplexa</taxon>
        <taxon>Aconoidasida</taxon>
        <taxon>Haemosporida</taxon>
        <taxon>Plasmodiidae</taxon>
        <taxon>Plasmodium</taxon>
        <taxon>Plasmodium (Plasmodium)</taxon>
    </lineage>
</organism>